<gene>
    <name evidence="1" type="ORF">LTR77_010075</name>
</gene>
<evidence type="ECO:0000313" key="1">
    <source>
        <dbReference type="EMBL" id="KAK5164379.1"/>
    </source>
</evidence>
<organism evidence="1 2">
    <name type="scientific">Saxophila tyrrhenica</name>
    <dbReference type="NCBI Taxonomy" id="1690608"/>
    <lineage>
        <taxon>Eukaryota</taxon>
        <taxon>Fungi</taxon>
        <taxon>Dikarya</taxon>
        <taxon>Ascomycota</taxon>
        <taxon>Pezizomycotina</taxon>
        <taxon>Dothideomycetes</taxon>
        <taxon>Dothideomycetidae</taxon>
        <taxon>Mycosphaerellales</taxon>
        <taxon>Extremaceae</taxon>
        <taxon>Saxophila</taxon>
    </lineage>
</organism>
<dbReference type="PANTHER" id="PTHR24148:SF64">
    <property type="entry name" value="HETEROKARYON INCOMPATIBILITY DOMAIN-CONTAINING PROTEIN"/>
    <property type="match status" value="1"/>
</dbReference>
<evidence type="ECO:0008006" key="3">
    <source>
        <dbReference type="Google" id="ProtNLM"/>
    </source>
</evidence>
<dbReference type="GeneID" id="89931405"/>
<proteinExistence type="predicted"/>
<accession>A0AAV9NWX1</accession>
<reference evidence="1 2" key="1">
    <citation type="submission" date="2023-08" db="EMBL/GenBank/DDBJ databases">
        <title>Black Yeasts Isolated from many extreme environments.</title>
        <authorList>
            <person name="Coleine C."/>
            <person name="Stajich J.E."/>
            <person name="Selbmann L."/>
        </authorList>
    </citation>
    <scope>NUCLEOTIDE SEQUENCE [LARGE SCALE GENOMIC DNA]</scope>
    <source>
        <strain evidence="1 2">CCFEE 5935</strain>
    </source>
</reference>
<protein>
    <recommendedName>
        <fullName evidence="3">Heterokaryon incompatibility domain-containing protein</fullName>
    </recommendedName>
</protein>
<name>A0AAV9NWX1_9PEZI</name>
<dbReference type="Proteomes" id="UP001337655">
    <property type="component" value="Unassembled WGS sequence"/>
</dbReference>
<dbReference type="AlphaFoldDB" id="A0AAV9NWX1"/>
<evidence type="ECO:0000313" key="2">
    <source>
        <dbReference type="Proteomes" id="UP001337655"/>
    </source>
</evidence>
<dbReference type="InterPro" id="IPR052895">
    <property type="entry name" value="HetReg/Transcr_Mod"/>
</dbReference>
<keyword evidence="2" id="KW-1185">Reference proteome</keyword>
<sequence length="623" mass="70138">MEAVAVQDLPHNPYPYEELQGPSHFRLFNLLSEDDPEAAVRGEILQVSPSDGVQYEALSYYWGTRSSIEPTVSIAGLSIPITDNLYAALLRLRRTHALGRCNLYKSGGSARASAASPSDAADLSKSLSGPRLAWRVGGRDTGWPSLPPGDWLRLFGFYNARLQTRQPGSPKDLWRSTWTEYLDEQRLDSIHKTQYKDLLAVTHLLERAWFGRAWVIQEFAVNDIVRFTCGEVDIPHNELRRGFYAFTRTPLHHQVVQKPSDVHNFRHLETLVAATDVDDERPKELQLLKYLIASREFGAQDPRDKVFALAGMALDGTRTPFEPNYDSDHGVELLYHRVAVHYIAAGSLTEVLMEAGSNYSTDVEERNRFDTRMPSWVPDWRQYVSPRRMLNNSVARELPPSFELSEDGMVLKVRCYVLDTIQVAVSSRAFRDGYDLVYTESSNMLGAEDGTVAAKVPQFLSDLRRTFCNRLQAYVSARYRDGSNYCNGQSAAEALRRTLYCNGSGPFTVAGHVTNEARTQYDDSVAHWLEHGGLIPYNSSVAPSMPPFRRDFLMTERGYIGWGPMDVRKDDLVVVVHGMPSPSILRRVNDERFCLLGDSYVHGFMDGEVVGNGSFEASDISLV</sequence>
<dbReference type="RefSeq" id="XP_064654672.1">
    <property type="nucleotide sequence ID" value="XM_064807299.1"/>
</dbReference>
<dbReference type="Pfam" id="PF26639">
    <property type="entry name" value="Het-6_barrel"/>
    <property type="match status" value="1"/>
</dbReference>
<comment type="caution">
    <text evidence="1">The sequence shown here is derived from an EMBL/GenBank/DDBJ whole genome shotgun (WGS) entry which is preliminary data.</text>
</comment>
<dbReference type="EMBL" id="JAVRRT010000020">
    <property type="protein sequence ID" value="KAK5164379.1"/>
    <property type="molecule type" value="Genomic_DNA"/>
</dbReference>
<dbReference type="PANTHER" id="PTHR24148">
    <property type="entry name" value="ANKYRIN REPEAT DOMAIN-CONTAINING PROTEIN 39 HOMOLOG-RELATED"/>
    <property type="match status" value="1"/>
</dbReference>